<accession>A0A2K1ZZ93</accession>
<feature type="domain" description="Protein kinase" evidence="23">
    <location>
        <begin position="346"/>
        <end position="634"/>
    </location>
</feature>
<dbReference type="GO" id="GO:0030246">
    <property type="term" value="F:carbohydrate binding"/>
    <property type="evidence" value="ECO:0007669"/>
    <property type="project" value="UniProtKB-KW"/>
</dbReference>
<name>A0A2K1ZZ93_POPTR</name>
<dbReference type="CDD" id="cd06899">
    <property type="entry name" value="lectin_legume_LecRK_Arcelin_ConA"/>
    <property type="match status" value="1"/>
</dbReference>
<keyword evidence="6" id="KW-1003">Cell membrane</keyword>
<feature type="signal peptide" evidence="22">
    <location>
        <begin position="1"/>
        <end position="18"/>
    </location>
</feature>
<evidence type="ECO:0000256" key="19">
    <source>
        <dbReference type="ARBA" id="ARBA00047899"/>
    </source>
</evidence>
<keyword evidence="16" id="KW-0472">Membrane</keyword>
<dbReference type="PROSITE" id="PS00107">
    <property type="entry name" value="PROTEIN_KINASE_ATP"/>
    <property type="match status" value="1"/>
</dbReference>
<comment type="similarity">
    <text evidence="2">Belongs to the leguminous lectin family.</text>
</comment>
<dbReference type="SMART" id="SM00220">
    <property type="entry name" value="S_TKc"/>
    <property type="match status" value="1"/>
</dbReference>
<comment type="catalytic activity">
    <reaction evidence="20">
        <text>L-seryl-[protein] + ATP = O-phospho-L-seryl-[protein] + ADP + H(+)</text>
        <dbReference type="Rhea" id="RHEA:17989"/>
        <dbReference type="Rhea" id="RHEA-COMP:9863"/>
        <dbReference type="Rhea" id="RHEA-COMP:11604"/>
        <dbReference type="ChEBI" id="CHEBI:15378"/>
        <dbReference type="ChEBI" id="CHEBI:29999"/>
        <dbReference type="ChEBI" id="CHEBI:30616"/>
        <dbReference type="ChEBI" id="CHEBI:83421"/>
        <dbReference type="ChEBI" id="CHEBI:456216"/>
        <dbReference type="EC" id="2.7.11.1"/>
    </reaction>
</comment>
<dbReference type="GO" id="GO:0004675">
    <property type="term" value="F:transmembrane receptor protein serine/threonine kinase activity"/>
    <property type="evidence" value="ECO:0000318"/>
    <property type="project" value="GO_Central"/>
</dbReference>
<reference evidence="24 25" key="1">
    <citation type="journal article" date="2006" name="Science">
        <title>The genome of black cottonwood, Populus trichocarpa (Torr. &amp; Gray).</title>
        <authorList>
            <person name="Tuskan G.A."/>
            <person name="Difazio S."/>
            <person name="Jansson S."/>
            <person name="Bohlmann J."/>
            <person name="Grigoriev I."/>
            <person name="Hellsten U."/>
            <person name="Putnam N."/>
            <person name="Ralph S."/>
            <person name="Rombauts S."/>
            <person name="Salamov A."/>
            <person name="Schein J."/>
            <person name="Sterck L."/>
            <person name="Aerts A."/>
            <person name="Bhalerao R.R."/>
            <person name="Bhalerao R.P."/>
            <person name="Blaudez D."/>
            <person name="Boerjan W."/>
            <person name="Brun A."/>
            <person name="Brunner A."/>
            <person name="Busov V."/>
            <person name="Campbell M."/>
            <person name="Carlson J."/>
            <person name="Chalot M."/>
            <person name="Chapman J."/>
            <person name="Chen G.L."/>
            <person name="Cooper D."/>
            <person name="Coutinho P.M."/>
            <person name="Couturier J."/>
            <person name="Covert S."/>
            <person name="Cronk Q."/>
            <person name="Cunningham R."/>
            <person name="Davis J."/>
            <person name="Degroeve S."/>
            <person name="Dejardin A."/>
            <person name="Depamphilis C."/>
            <person name="Detter J."/>
            <person name="Dirks B."/>
            <person name="Dubchak I."/>
            <person name="Duplessis S."/>
            <person name="Ehlting J."/>
            <person name="Ellis B."/>
            <person name="Gendler K."/>
            <person name="Goodstein D."/>
            <person name="Gribskov M."/>
            <person name="Grimwood J."/>
            <person name="Groover A."/>
            <person name="Gunter L."/>
            <person name="Hamberger B."/>
            <person name="Heinze B."/>
            <person name="Helariutta Y."/>
            <person name="Henrissat B."/>
            <person name="Holligan D."/>
            <person name="Holt R."/>
            <person name="Huang W."/>
            <person name="Islam-Faridi N."/>
            <person name="Jones S."/>
            <person name="Jones-Rhoades M."/>
            <person name="Jorgensen R."/>
            <person name="Joshi C."/>
            <person name="Kangasjarvi J."/>
            <person name="Karlsson J."/>
            <person name="Kelleher C."/>
            <person name="Kirkpatrick R."/>
            <person name="Kirst M."/>
            <person name="Kohler A."/>
            <person name="Kalluri U."/>
            <person name="Larimer F."/>
            <person name="Leebens-Mack J."/>
            <person name="Leple J.C."/>
            <person name="Locascio P."/>
            <person name="Lou Y."/>
            <person name="Lucas S."/>
            <person name="Martin F."/>
            <person name="Montanini B."/>
            <person name="Napoli C."/>
            <person name="Nelson D.R."/>
            <person name="Nelson C."/>
            <person name="Nieminen K."/>
            <person name="Nilsson O."/>
            <person name="Pereda V."/>
            <person name="Peter G."/>
            <person name="Philippe R."/>
            <person name="Pilate G."/>
            <person name="Poliakov A."/>
            <person name="Razumovskaya J."/>
            <person name="Richardson P."/>
            <person name="Rinaldi C."/>
            <person name="Ritland K."/>
            <person name="Rouze P."/>
            <person name="Ryaboy D."/>
            <person name="Schmutz J."/>
            <person name="Schrader J."/>
            <person name="Segerman B."/>
            <person name="Shin H."/>
            <person name="Siddiqui A."/>
            <person name="Sterky F."/>
            <person name="Terry A."/>
            <person name="Tsai C.J."/>
            <person name="Uberbacher E."/>
            <person name="Unneberg P."/>
            <person name="Vahala J."/>
            <person name="Wall K."/>
            <person name="Wessler S."/>
            <person name="Yang G."/>
            <person name="Yin T."/>
            <person name="Douglas C."/>
            <person name="Marra M."/>
            <person name="Sandberg G."/>
            <person name="Van de Peer Y."/>
            <person name="Rokhsar D."/>
        </authorList>
    </citation>
    <scope>NUCLEOTIDE SEQUENCE [LARGE SCALE GENOMIC DNA]</scope>
    <source>
        <strain evidence="25">cv. Nisqually</strain>
    </source>
</reference>
<keyword evidence="7" id="KW-0723">Serine/threonine-protein kinase</keyword>
<feature type="binding site" evidence="21">
    <location>
        <position position="375"/>
    </location>
    <ligand>
        <name>ATP</name>
        <dbReference type="ChEBI" id="CHEBI:30616"/>
    </ligand>
</feature>
<dbReference type="GO" id="GO:0005524">
    <property type="term" value="F:ATP binding"/>
    <property type="evidence" value="ECO:0007669"/>
    <property type="project" value="UniProtKB-UniRule"/>
</dbReference>
<comment type="catalytic activity">
    <reaction evidence="19">
        <text>L-threonyl-[protein] + ATP = O-phospho-L-threonyl-[protein] + ADP + H(+)</text>
        <dbReference type="Rhea" id="RHEA:46608"/>
        <dbReference type="Rhea" id="RHEA-COMP:11060"/>
        <dbReference type="Rhea" id="RHEA-COMP:11605"/>
        <dbReference type="ChEBI" id="CHEBI:15378"/>
        <dbReference type="ChEBI" id="CHEBI:30013"/>
        <dbReference type="ChEBI" id="CHEBI:30616"/>
        <dbReference type="ChEBI" id="CHEBI:61977"/>
        <dbReference type="ChEBI" id="CHEBI:456216"/>
        <dbReference type="EC" id="2.7.11.1"/>
    </reaction>
</comment>
<dbReference type="Gene3D" id="2.60.120.200">
    <property type="match status" value="1"/>
</dbReference>
<evidence type="ECO:0000256" key="13">
    <source>
        <dbReference type="ARBA" id="ARBA00022777"/>
    </source>
</evidence>
<evidence type="ECO:0000256" key="22">
    <source>
        <dbReference type="SAM" id="SignalP"/>
    </source>
</evidence>
<proteinExistence type="inferred from homology"/>
<evidence type="ECO:0000313" key="24">
    <source>
        <dbReference type="EMBL" id="PNT30587.1"/>
    </source>
</evidence>
<dbReference type="SUPFAM" id="SSF56112">
    <property type="entry name" value="Protein kinase-like (PK-like)"/>
    <property type="match status" value="1"/>
</dbReference>
<keyword evidence="15" id="KW-1133">Transmembrane helix</keyword>
<dbReference type="EC" id="2.7.11.1" evidence="5"/>
<evidence type="ECO:0000256" key="10">
    <source>
        <dbReference type="ARBA" id="ARBA00022729"/>
    </source>
</evidence>
<evidence type="ECO:0000256" key="5">
    <source>
        <dbReference type="ARBA" id="ARBA00012513"/>
    </source>
</evidence>
<comment type="similarity">
    <text evidence="3">In the N-terminal section; belongs to the leguminous lectin family.</text>
</comment>
<evidence type="ECO:0000256" key="15">
    <source>
        <dbReference type="ARBA" id="ARBA00022989"/>
    </source>
</evidence>
<dbReference type="InterPro" id="IPR050528">
    <property type="entry name" value="L-type_Lectin-RKs"/>
</dbReference>
<evidence type="ECO:0000256" key="2">
    <source>
        <dbReference type="ARBA" id="ARBA00007606"/>
    </source>
</evidence>
<dbReference type="InterPro" id="IPR017441">
    <property type="entry name" value="Protein_kinase_ATP_BS"/>
</dbReference>
<dbReference type="Proteomes" id="UP000006729">
    <property type="component" value="Chromosome 6"/>
</dbReference>
<protein>
    <recommendedName>
        <fullName evidence="5">non-specific serine/threonine protein kinase</fullName>
        <ecNumber evidence="5">2.7.11.1</ecNumber>
    </recommendedName>
</protein>
<dbReference type="InterPro" id="IPR001220">
    <property type="entry name" value="Legume_lectin_dom"/>
</dbReference>
<dbReference type="GO" id="GO:0005886">
    <property type="term" value="C:plasma membrane"/>
    <property type="evidence" value="ECO:0000318"/>
    <property type="project" value="GO_Central"/>
</dbReference>
<dbReference type="GO" id="GO:0002229">
    <property type="term" value="P:defense response to oomycetes"/>
    <property type="evidence" value="ECO:0000318"/>
    <property type="project" value="GO_Central"/>
</dbReference>
<organism evidence="24 25">
    <name type="scientific">Populus trichocarpa</name>
    <name type="common">Western balsam poplar</name>
    <name type="synonym">Populus balsamifera subsp. trichocarpa</name>
    <dbReference type="NCBI Taxonomy" id="3694"/>
    <lineage>
        <taxon>Eukaryota</taxon>
        <taxon>Viridiplantae</taxon>
        <taxon>Streptophyta</taxon>
        <taxon>Embryophyta</taxon>
        <taxon>Tracheophyta</taxon>
        <taxon>Spermatophyta</taxon>
        <taxon>Magnoliopsida</taxon>
        <taxon>eudicotyledons</taxon>
        <taxon>Gunneridae</taxon>
        <taxon>Pentapetalae</taxon>
        <taxon>rosids</taxon>
        <taxon>fabids</taxon>
        <taxon>Malpighiales</taxon>
        <taxon>Salicaceae</taxon>
        <taxon>Saliceae</taxon>
        <taxon>Populus</taxon>
    </lineage>
</organism>
<evidence type="ECO:0000256" key="21">
    <source>
        <dbReference type="PROSITE-ProRule" id="PRU10141"/>
    </source>
</evidence>
<comment type="similarity">
    <text evidence="4">In the C-terminal section; belongs to the protein kinase superfamily. Ser/Thr protein kinase family.</text>
</comment>
<dbReference type="FunFam" id="1.10.510.10:FF:000108">
    <property type="entry name" value="L-type lectin-domain containing receptor kinase S.4"/>
    <property type="match status" value="1"/>
</dbReference>
<dbReference type="PANTHER" id="PTHR27007">
    <property type="match status" value="1"/>
</dbReference>
<evidence type="ECO:0000259" key="23">
    <source>
        <dbReference type="PROSITE" id="PS50011"/>
    </source>
</evidence>
<keyword evidence="25" id="KW-1185">Reference proteome</keyword>
<dbReference type="SUPFAM" id="SSF49899">
    <property type="entry name" value="Concanavalin A-like lectins/glucanases"/>
    <property type="match status" value="1"/>
</dbReference>
<dbReference type="Pfam" id="PF07714">
    <property type="entry name" value="PK_Tyr_Ser-Thr"/>
    <property type="match status" value="1"/>
</dbReference>
<keyword evidence="14 21" id="KW-0067">ATP-binding</keyword>
<evidence type="ECO:0000256" key="4">
    <source>
        <dbReference type="ARBA" id="ARBA00010217"/>
    </source>
</evidence>
<dbReference type="Gene3D" id="3.30.200.20">
    <property type="entry name" value="Phosphorylase Kinase, domain 1"/>
    <property type="match status" value="1"/>
</dbReference>
<dbReference type="InterPro" id="IPR011009">
    <property type="entry name" value="Kinase-like_dom_sf"/>
</dbReference>
<gene>
    <name evidence="24" type="ORF">POPTR_006G088600</name>
</gene>
<keyword evidence="18" id="KW-0325">Glycoprotein</keyword>
<dbReference type="GO" id="GO:0042742">
    <property type="term" value="P:defense response to bacterium"/>
    <property type="evidence" value="ECO:0000318"/>
    <property type="project" value="GO_Central"/>
</dbReference>
<keyword evidence="8" id="KW-0808">Transferase</keyword>
<dbReference type="FunCoup" id="A0A2K1ZZ93">
    <property type="interactions" value="822"/>
</dbReference>
<dbReference type="Pfam" id="PF00139">
    <property type="entry name" value="Lectin_legB"/>
    <property type="match status" value="1"/>
</dbReference>
<dbReference type="InParanoid" id="A0A2K1ZZ93"/>
<dbReference type="InterPro" id="IPR001245">
    <property type="entry name" value="Ser-Thr/Tyr_kinase_cat_dom"/>
</dbReference>
<dbReference type="FunFam" id="2.60.120.200:FF:000051">
    <property type="entry name" value="L-type lectin-domain containing receptor kinase V.9"/>
    <property type="match status" value="1"/>
</dbReference>
<sequence length="634" mass="70506">MLFRIVLMVRVLFSLAIAASQELNFNFTYSGFRSTNLSLDGLAELTSNGLLRLTNETKQRTSHAFYPNPVTFKNSINSTAFTFSTTFVFAIIPEYPTLGGHGIAFVIAPTRGLPGALPSQYLGLFNKTNNGNQTNHVVAVELDTIYSSEFNDIDDNHVGIDINGLESERSASAGYYSQLNGKLTNLTLISGHPMQVWMEYDGKEKQLDVTIAPIDVDKPSRPLLTLSCDLSPILNSSMYIGFSSSTGSVFTSHYVLGWSFKMNGLAEALHISRLPKLPRVGPKKTSKFLTIELPVLCLSLVLVAVSSTSYAIRRTRKFAEVLEDWELDYGPHRFKYKDLYTATKGFRDEELLGSGGFGRVYKGVLPTSKIQIAVKRVSHESRQGMREFVAEIVSIGRLRHRNLVPLLGYCRRRGELLLVYDYMPNGSLDKYLYDQPTVALNWSQRFRVINGVASGLFYLHEEWEQVVIHRDVKASNVLLDRELNGRLGDFGLARLYDHGTDPQTTHVVGTLGYLAPEHARTGKATTSTDVFAFGAFLLEVASGRRPIQPTEDIILVDWVFSRWLGARPSMRQVVQFLEGDVPLPDISPLCLSASGLTFSHREGFDEFANSYPSSMDQAFGHSSSVTESLLSGGR</sequence>
<dbReference type="EMBL" id="CM009295">
    <property type="protein sequence ID" value="PNT30587.1"/>
    <property type="molecule type" value="Genomic_DNA"/>
</dbReference>
<evidence type="ECO:0000256" key="14">
    <source>
        <dbReference type="ARBA" id="ARBA00022840"/>
    </source>
</evidence>
<evidence type="ECO:0000256" key="7">
    <source>
        <dbReference type="ARBA" id="ARBA00022527"/>
    </source>
</evidence>
<evidence type="ECO:0000256" key="17">
    <source>
        <dbReference type="ARBA" id="ARBA00023170"/>
    </source>
</evidence>
<evidence type="ECO:0000256" key="8">
    <source>
        <dbReference type="ARBA" id="ARBA00022679"/>
    </source>
</evidence>
<dbReference type="PROSITE" id="PS00307">
    <property type="entry name" value="LECTIN_LEGUME_BETA"/>
    <property type="match status" value="1"/>
</dbReference>
<dbReference type="InterPro" id="IPR008271">
    <property type="entry name" value="Ser/Thr_kinase_AS"/>
</dbReference>
<evidence type="ECO:0000256" key="18">
    <source>
        <dbReference type="ARBA" id="ARBA00023180"/>
    </source>
</evidence>
<keyword evidence="13" id="KW-0418">Kinase</keyword>
<dbReference type="Gene3D" id="1.10.510.10">
    <property type="entry name" value="Transferase(Phosphotransferase) domain 1"/>
    <property type="match status" value="1"/>
</dbReference>
<evidence type="ECO:0000256" key="1">
    <source>
        <dbReference type="ARBA" id="ARBA00004251"/>
    </source>
</evidence>
<evidence type="ECO:0000256" key="3">
    <source>
        <dbReference type="ARBA" id="ARBA00008536"/>
    </source>
</evidence>
<dbReference type="PROSITE" id="PS00108">
    <property type="entry name" value="PROTEIN_KINASE_ST"/>
    <property type="match status" value="1"/>
</dbReference>
<keyword evidence="10 22" id="KW-0732">Signal</keyword>
<dbReference type="AlphaFoldDB" id="A0A2K1ZZ93"/>
<dbReference type="FunFam" id="3.30.200.20:FF:000112">
    <property type="entry name" value="Lectin-domain containing receptor kinase A4.3"/>
    <property type="match status" value="1"/>
</dbReference>
<dbReference type="InterPro" id="IPR000719">
    <property type="entry name" value="Prot_kinase_dom"/>
</dbReference>
<keyword evidence="11" id="KW-0430">Lectin</keyword>
<keyword evidence="9" id="KW-0812">Transmembrane</keyword>
<dbReference type="InterPro" id="IPR019825">
    <property type="entry name" value="Lectin_legB_Mn/Ca_BS"/>
</dbReference>
<keyword evidence="17" id="KW-0675">Receptor</keyword>
<comment type="subcellular location">
    <subcellularLocation>
        <location evidence="1">Cell membrane</location>
        <topology evidence="1">Single-pass type I membrane protein</topology>
    </subcellularLocation>
</comment>
<evidence type="ECO:0000256" key="9">
    <source>
        <dbReference type="ARBA" id="ARBA00022692"/>
    </source>
</evidence>
<evidence type="ECO:0000313" key="25">
    <source>
        <dbReference type="Proteomes" id="UP000006729"/>
    </source>
</evidence>
<keyword evidence="12 21" id="KW-0547">Nucleotide-binding</keyword>
<dbReference type="InterPro" id="IPR013320">
    <property type="entry name" value="ConA-like_dom_sf"/>
</dbReference>
<evidence type="ECO:0000256" key="16">
    <source>
        <dbReference type="ARBA" id="ARBA00023136"/>
    </source>
</evidence>
<evidence type="ECO:0000256" key="20">
    <source>
        <dbReference type="ARBA" id="ARBA00048679"/>
    </source>
</evidence>
<evidence type="ECO:0000256" key="6">
    <source>
        <dbReference type="ARBA" id="ARBA00022475"/>
    </source>
</evidence>
<dbReference type="PROSITE" id="PS50011">
    <property type="entry name" value="PROTEIN_KINASE_DOM"/>
    <property type="match status" value="1"/>
</dbReference>
<feature type="chain" id="PRO_5014421097" description="non-specific serine/threonine protein kinase" evidence="22">
    <location>
        <begin position="19"/>
        <end position="634"/>
    </location>
</feature>
<evidence type="ECO:0000256" key="12">
    <source>
        <dbReference type="ARBA" id="ARBA00022741"/>
    </source>
</evidence>
<evidence type="ECO:0000256" key="11">
    <source>
        <dbReference type="ARBA" id="ARBA00022734"/>
    </source>
</evidence>